<dbReference type="InterPro" id="IPR040324">
    <property type="entry name" value="WDR44/Dgr2"/>
</dbReference>
<dbReference type="InterPro" id="IPR001680">
    <property type="entry name" value="WD40_rpt"/>
</dbReference>
<dbReference type="InterPro" id="IPR020472">
    <property type="entry name" value="WD40_PAC1"/>
</dbReference>
<name>A0A7J0EXP4_9ERIC</name>
<dbReference type="Gene3D" id="2.130.10.10">
    <property type="entry name" value="YVTN repeat-like/Quinoprotein amine dehydrogenase"/>
    <property type="match status" value="1"/>
</dbReference>
<reference evidence="4 5" key="1">
    <citation type="submission" date="2019-07" db="EMBL/GenBank/DDBJ databases">
        <title>De Novo Assembly of kiwifruit Actinidia rufa.</title>
        <authorList>
            <person name="Sugita-Konishi S."/>
            <person name="Sato K."/>
            <person name="Mori E."/>
            <person name="Abe Y."/>
            <person name="Kisaki G."/>
            <person name="Hamano K."/>
            <person name="Suezawa K."/>
            <person name="Otani M."/>
            <person name="Fukuda T."/>
            <person name="Manabe T."/>
            <person name="Gomi K."/>
            <person name="Tabuchi M."/>
            <person name="Akimitsu K."/>
            <person name="Kataoka I."/>
        </authorList>
    </citation>
    <scope>NUCLEOTIDE SEQUENCE [LARGE SCALE GENOMIC DNA]</scope>
    <source>
        <strain evidence="5">cv. Fuchu</strain>
    </source>
</reference>
<keyword evidence="5" id="KW-1185">Reference proteome</keyword>
<keyword evidence="2" id="KW-0677">Repeat</keyword>
<dbReference type="PRINTS" id="PR00320">
    <property type="entry name" value="GPROTEINBRPT"/>
</dbReference>
<evidence type="ECO:0000256" key="3">
    <source>
        <dbReference type="PROSITE-ProRule" id="PRU00221"/>
    </source>
</evidence>
<gene>
    <name evidence="4" type="ORF">Acr_07g0014470</name>
</gene>
<keyword evidence="1 3" id="KW-0853">WD repeat</keyword>
<dbReference type="SUPFAM" id="SSF50978">
    <property type="entry name" value="WD40 repeat-like"/>
    <property type="match status" value="1"/>
</dbReference>
<dbReference type="EMBL" id="BJWL01000007">
    <property type="protein sequence ID" value="GFY91251.1"/>
    <property type="molecule type" value="Genomic_DNA"/>
</dbReference>
<dbReference type="SMART" id="SM00320">
    <property type="entry name" value="WD40"/>
    <property type="match status" value="5"/>
</dbReference>
<dbReference type="PROSITE" id="PS50082">
    <property type="entry name" value="WD_REPEATS_2"/>
    <property type="match status" value="3"/>
</dbReference>
<evidence type="ECO:0000256" key="1">
    <source>
        <dbReference type="ARBA" id="ARBA00022574"/>
    </source>
</evidence>
<accession>A0A7J0EXP4</accession>
<dbReference type="PANTHER" id="PTHR14221:SF31">
    <property type="entry name" value="TRANSDUCIN_WD40 REPEAT-LIKE SUPERFAMILY PROTEIN"/>
    <property type="match status" value="1"/>
</dbReference>
<feature type="repeat" description="WD" evidence="3">
    <location>
        <begin position="208"/>
        <end position="249"/>
    </location>
</feature>
<evidence type="ECO:0000256" key="2">
    <source>
        <dbReference type="ARBA" id="ARBA00022737"/>
    </source>
</evidence>
<dbReference type="PANTHER" id="PTHR14221">
    <property type="entry name" value="WD REPEAT DOMAIN 44"/>
    <property type="match status" value="1"/>
</dbReference>
<dbReference type="InterPro" id="IPR036322">
    <property type="entry name" value="WD40_repeat_dom_sf"/>
</dbReference>
<sequence length="607" mass="68752">MLSFDEGEEVFFDSADNLSSEESAVKEDWLNGNLEYEIWFKEPRSVKERRESFLRGMGFVESVPSHDLALGEELEMMGFERIGECSGAVSSCCSSPVDGAEEQLVCEFRELNGEANYGVDEFEKDQVNNSNVALEGETSFDFPPVREHKNIDMHNKRLRSWWKHFMNKSKVSKVLKPMAETSKANKMKVRQNKKKCMELTAVYVGQEIRAHEGLIWSMKFSPDCQYLASGGQDGIIRIWRVTQSDTSCKDLYDEGKSNSGKTKSSHISVGIPDKVFRIDELPLQEFHGHTSDVLDLAWSTSNCLLSASKDKTVRLWLVGCNECLGVFQHNDYVTCIQFNPTDENYFITGSVDGKVRIWGVPERRVVDWADVRDSVTAICYHPDGNGFIVGSIMGTCSFYGASESNLQLNAQIRFRGKKKSSSNKITGIQFTHKETQKLMITSEDSKVRILDGIDIVHKYTGLAKSGSQMSKQTSSVRSCEHFFSEGVSVAIPWSSMEPKQKGLDLQTQDHHEASSWRRDSKRFSLSNWFSMDSSFRGSVTWPEEKLPLWDVPVVEDHLLLHNGDDLHRLCNDRNREALSDTWGLVIVTAGWDGVIRTFHNFGLPTRI</sequence>
<proteinExistence type="predicted"/>
<comment type="caution">
    <text evidence="4">The sequence shown here is derived from an EMBL/GenBank/DDBJ whole genome shotgun (WGS) entry which is preliminary data.</text>
</comment>
<feature type="repeat" description="WD" evidence="3">
    <location>
        <begin position="286"/>
        <end position="316"/>
    </location>
</feature>
<dbReference type="AlphaFoldDB" id="A0A7J0EXP4"/>
<dbReference type="Proteomes" id="UP000585474">
    <property type="component" value="Unassembled WGS sequence"/>
</dbReference>
<feature type="repeat" description="WD" evidence="3">
    <location>
        <begin position="326"/>
        <end position="358"/>
    </location>
</feature>
<evidence type="ECO:0000313" key="5">
    <source>
        <dbReference type="Proteomes" id="UP000585474"/>
    </source>
</evidence>
<dbReference type="PROSITE" id="PS50294">
    <property type="entry name" value="WD_REPEATS_REGION"/>
    <property type="match status" value="3"/>
</dbReference>
<dbReference type="InterPro" id="IPR015943">
    <property type="entry name" value="WD40/YVTN_repeat-like_dom_sf"/>
</dbReference>
<dbReference type="OrthoDB" id="408728at2759"/>
<evidence type="ECO:0000313" key="4">
    <source>
        <dbReference type="EMBL" id="GFY91251.1"/>
    </source>
</evidence>
<protein>
    <submittedName>
        <fullName evidence="4">Transducin/WD40 repeat-like superfamily protein</fullName>
    </submittedName>
</protein>
<organism evidence="4 5">
    <name type="scientific">Actinidia rufa</name>
    <dbReference type="NCBI Taxonomy" id="165716"/>
    <lineage>
        <taxon>Eukaryota</taxon>
        <taxon>Viridiplantae</taxon>
        <taxon>Streptophyta</taxon>
        <taxon>Embryophyta</taxon>
        <taxon>Tracheophyta</taxon>
        <taxon>Spermatophyta</taxon>
        <taxon>Magnoliopsida</taxon>
        <taxon>eudicotyledons</taxon>
        <taxon>Gunneridae</taxon>
        <taxon>Pentapetalae</taxon>
        <taxon>asterids</taxon>
        <taxon>Ericales</taxon>
        <taxon>Actinidiaceae</taxon>
        <taxon>Actinidia</taxon>
    </lineage>
</organism>
<dbReference type="Pfam" id="PF00400">
    <property type="entry name" value="WD40"/>
    <property type="match status" value="3"/>
</dbReference>